<keyword evidence="4" id="KW-1185">Reference proteome</keyword>
<dbReference type="InterPro" id="IPR007295">
    <property type="entry name" value="DUF402"/>
</dbReference>
<comment type="caution">
    <text evidence="3">The sequence shown here is derived from an EMBL/GenBank/DDBJ whole genome shotgun (WGS) entry which is preliminary data.</text>
</comment>
<gene>
    <name evidence="3" type="ORF">EFK50_06660</name>
</gene>
<protein>
    <submittedName>
        <fullName evidence="3">DUF402 domain-containing protein</fullName>
    </submittedName>
</protein>
<keyword evidence="1" id="KW-0378">Hydrolase</keyword>
<accession>A0A3N0CLI8</accession>
<evidence type="ECO:0000259" key="2">
    <source>
        <dbReference type="Pfam" id="PF04167"/>
    </source>
</evidence>
<dbReference type="Gene3D" id="2.40.380.10">
    <property type="entry name" value="FomD-like"/>
    <property type="match status" value="1"/>
</dbReference>
<proteinExistence type="predicted"/>
<dbReference type="InterPro" id="IPR050212">
    <property type="entry name" value="Ntdp-like"/>
</dbReference>
<dbReference type="Proteomes" id="UP000267128">
    <property type="component" value="Unassembled WGS sequence"/>
</dbReference>
<dbReference type="SUPFAM" id="SSF159234">
    <property type="entry name" value="FomD-like"/>
    <property type="match status" value="1"/>
</dbReference>
<evidence type="ECO:0000313" key="3">
    <source>
        <dbReference type="EMBL" id="RNL64209.1"/>
    </source>
</evidence>
<evidence type="ECO:0000256" key="1">
    <source>
        <dbReference type="ARBA" id="ARBA00022801"/>
    </source>
</evidence>
<dbReference type="PANTHER" id="PTHR39159:SF1">
    <property type="entry name" value="UPF0374 PROTEIN YGAC"/>
    <property type="match status" value="1"/>
</dbReference>
<dbReference type="Pfam" id="PF04167">
    <property type="entry name" value="DUF402"/>
    <property type="match status" value="1"/>
</dbReference>
<organism evidence="3 4">
    <name type="scientific">Nocardioides marmoriginsengisoli</name>
    <dbReference type="NCBI Taxonomy" id="661483"/>
    <lineage>
        <taxon>Bacteria</taxon>
        <taxon>Bacillati</taxon>
        <taxon>Actinomycetota</taxon>
        <taxon>Actinomycetes</taxon>
        <taxon>Propionibacteriales</taxon>
        <taxon>Nocardioidaceae</taxon>
        <taxon>Nocardioides</taxon>
    </lineage>
</organism>
<reference evidence="3 4" key="1">
    <citation type="submission" date="2018-11" db="EMBL/GenBank/DDBJ databases">
        <authorList>
            <person name="Li F."/>
        </authorList>
    </citation>
    <scope>NUCLEOTIDE SEQUENCE [LARGE SCALE GENOMIC DNA]</scope>
    <source>
        <strain evidence="3 4">Gsoil 097</strain>
    </source>
</reference>
<evidence type="ECO:0000313" key="4">
    <source>
        <dbReference type="Proteomes" id="UP000267128"/>
    </source>
</evidence>
<dbReference type="AlphaFoldDB" id="A0A3N0CLI8"/>
<dbReference type="PANTHER" id="PTHR39159">
    <property type="match status" value="1"/>
</dbReference>
<dbReference type="OrthoDB" id="3531052at2"/>
<feature type="domain" description="DUF402" evidence="2">
    <location>
        <begin position="45"/>
        <end position="155"/>
    </location>
</feature>
<dbReference type="InterPro" id="IPR035930">
    <property type="entry name" value="FomD-like_sf"/>
</dbReference>
<dbReference type="RefSeq" id="WP_123226785.1">
    <property type="nucleotide sequence ID" value="NZ_RJSE01000005.1"/>
</dbReference>
<name>A0A3N0CLI8_9ACTN</name>
<dbReference type="GO" id="GO:0016787">
    <property type="term" value="F:hydrolase activity"/>
    <property type="evidence" value="ECO:0007669"/>
    <property type="project" value="UniProtKB-KW"/>
</dbReference>
<dbReference type="EMBL" id="RJSE01000005">
    <property type="protein sequence ID" value="RNL64209.1"/>
    <property type="molecule type" value="Genomic_DNA"/>
</dbReference>
<sequence length="176" mass="19955">MTDLRAVRVRTRKWPDEPHWEFDAVRLGVDALGHWLGVTRGTWLAKPGKGFTAWADHVVLLPHDDWWVATIYGNDADRPVDFYVDMTTPCTWSEDESEVRCVDLDLDVIRETDGRVWIDDEDEFAEHQVALGYPAEVIAGARASCDEVFAAMSAERAPFDGSVARWLAKLAEIRQP</sequence>